<dbReference type="InterPro" id="IPR028932">
    <property type="entry name" value="TerB-C"/>
</dbReference>
<feature type="domain" description="Co-chaperone DjlA N-terminal" evidence="3">
    <location>
        <begin position="522"/>
        <end position="628"/>
    </location>
</feature>
<evidence type="ECO:0000313" key="6">
    <source>
        <dbReference type="EMBL" id="QJT23914.1"/>
    </source>
</evidence>
<name>A0A6M4YEW5_AERME</name>
<proteinExistence type="predicted"/>
<evidence type="ECO:0000313" key="7">
    <source>
        <dbReference type="Proteomes" id="UP000501427"/>
    </source>
</evidence>
<dbReference type="AlphaFoldDB" id="A0A6M4YEW5"/>
<keyword evidence="2" id="KW-1133">Transmembrane helix</keyword>
<dbReference type="InterPro" id="IPR025266">
    <property type="entry name" value="TerB_N"/>
</dbReference>
<evidence type="ECO:0000259" key="5">
    <source>
        <dbReference type="Pfam" id="PF15615"/>
    </source>
</evidence>
<keyword evidence="2" id="KW-0472">Membrane</keyword>
<dbReference type="InterPro" id="IPR007791">
    <property type="entry name" value="DjlA_N"/>
</dbReference>
<sequence length="779" mass="86690">MILSLSLDKKIRTSGTSTAQVKANQMELIIIIFVVWGCYALFSRANKKTPPNKQSQEPRNEEVLNKRDVQVRSEPDDDELATFTISVSTSYGGQETKSNNKTKGCWITPGELISVAGHEICGGFFYFGGRLPDLDGYGVEASLVDSSLPIYRDTDMLYQDETLGYWPSFNRLSESSRGAYLTWLASERENPNVPLGYVFIYFYGLERRILVDSKEGGVTDAEFKSIYQELQRLRSIYGSNRSFAGYSLRLMELMALMRPGVVAFEEQDEQHHDSLLFRYQLATRVSKGEPIPAHLALTWIKNSQEYTLRTPARRCAEQFATLFKLQYADQFGDGMIVKSNKTRLTLHYYPASASLRGFSLEQPGLPDPSVLKAPVKKMIAIADTSTELLSAYSRYLGKKGASADDIEAMLLLPDALLSVQTHPVLKRFKSWVDEQLAGPSKGLVRLADLWRQIGLEPPERFNKKEMELITTLEAKAGFGVAPDPRYHHAKPAVDGDIVLFPEGHGPNFEPSQAFNETSMTLRLGAMVAAVDSHVDSAELNTLQILIDHDTHLSPIEKRSLHAYLHWRLNTPANMTGLKERVGALGDAEKDVVRHILVRVAFADGKVTPDEIKQLEKLYTALGFDKTQVTADVHKFTSSKGAPASATPTSKTTTQKPGFALNDELLALHASETESVQSLLGTIFVDDTPEEQHVIAEGEPIAADTGGLDQAHNSLFEQLITKERWDRKDVLAACESLKLMLDGSIETINDWAYEQVDAPVIDDDEDIYIDLEIANELKAG</sequence>
<feature type="domain" description="TerB-C" evidence="5">
    <location>
        <begin position="648"/>
        <end position="777"/>
    </location>
</feature>
<protein>
    <submittedName>
        <fullName evidence="6">ATPase</fullName>
    </submittedName>
</protein>
<evidence type="ECO:0000256" key="1">
    <source>
        <dbReference type="SAM" id="MobiDB-lite"/>
    </source>
</evidence>
<keyword evidence="2" id="KW-0812">Transmembrane</keyword>
<reference evidence="6 7" key="1">
    <citation type="submission" date="2019-03" db="EMBL/GenBank/DDBJ databases">
        <title>Novel transposon Tn6433 accelerates the dissemination of tet(E) in Aeromonas from aerobic biofilm under oxytetracycline stress.</title>
        <authorList>
            <person name="Shi Y."/>
            <person name="Tian Z."/>
            <person name="Zhang Y."/>
            <person name="Zhang H."/>
            <person name="Yang M."/>
        </authorList>
    </citation>
    <scope>NUCLEOTIDE SEQUENCE [LARGE SCALE GENOMIC DNA]</scope>
    <source>
        <strain evidence="6 7">T0.1-19</strain>
    </source>
</reference>
<feature type="transmembrane region" description="Helical" evidence="2">
    <location>
        <begin position="21"/>
        <end position="42"/>
    </location>
</feature>
<dbReference type="Pfam" id="PF15615">
    <property type="entry name" value="TerB_C"/>
    <property type="match status" value="1"/>
</dbReference>
<dbReference type="Pfam" id="PF05099">
    <property type="entry name" value="TerB"/>
    <property type="match status" value="1"/>
</dbReference>
<dbReference type="Gene3D" id="1.10.3680.10">
    <property type="entry name" value="TerB-like"/>
    <property type="match status" value="1"/>
</dbReference>
<feature type="domain" description="TerB N-terminal" evidence="4">
    <location>
        <begin position="109"/>
        <end position="312"/>
    </location>
</feature>
<evidence type="ECO:0000259" key="3">
    <source>
        <dbReference type="Pfam" id="PF05099"/>
    </source>
</evidence>
<feature type="compositionally biased region" description="Basic and acidic residues" evidence="1">
    <location>
        <begin position="56"/>
        <end position="74"/>
    </location>
</feature>
<evidence type="ECO:0000256" key="2">
    <source>
        <dbReference type="SAM" id="Phobius"/>
    </source>
</evidence>
<accession>A0A6M4YEW5</accession>
<dbReference type="EMBL" id="CP038441">
    <property type="protein sequence ID" value="QJT23914.1"/>
    <property type="molecule type" value="Genomic_DNA"/>
</dbReference>
<dbReference type="InterPro" id="IPR029024">
    <property type="entry name" value="TerB-like"/>
</dbReference>
<dbReference type="SUPFAM" id="SSF158682">
    <property type="entry name" value="TerB-like"/>
    <property type="match status" value="1"/>
</dbReference>
<dbReference type="Pfam" id="PF13208">
    <property type="entry name" value="TerB_N"/>
    <property type="match status" value="1"/>
</dbReference>
<gene>
    <name evidence="6" type="ORF">E4184_22580</name>
</gene>
<dbReference type="Proteomes" id="UP000501427">
    <property type="component" value="Chromosome"/>
</dbReference>
<dbReference type="CDD" id="cd07176">
    <property type="entry name" value="terB"/>
    <property type="match status" value="1"/>
</dbReference>
<feature type="region of interest" description="Disordered" evidence="1">
    <location>
        <begin position="47"/>
        <end position="76"/>
    </location>
</feature>
<evidence type="ECO:0000259" key="4">
    <source>
        <dbReference type="Pfam" id="PF13208"/>
    </source>
</evidence>
<organism evidence="6 7">
    <name type="scientific">Aeromonas media</name>
    <dbReference type="NCBI Taxonomy" id="651"/>
    <lineage>
        <taxon>Bacteria</taxon>
        <taxon>Pseudomonadati</taxon>
        <taxon>Pseudomonadota</taxon>
        <taxon>Gammaproteobacteria</taxon>
        <taxon>Aeromonadales</taxon>
        <taxon>Aeromonadaceae</taxon>
        <taxon>Aeromonas</taxon>
    </lineage>
</organism>